<dbReference type="AlphaFoldDB" id="D2VZN5"/>
<dbReference type="RefSeq" id="XP_002670436.1">
    <property type="nucleotide sequence ID" value="XM_002670390.1"/>
</dbReference>
<dbReference type="GeneID" id="8857645"/>
<dbReference type="OrthoDB" id="67296at2759"/>
<accession>D2VZN5</accession>
<dbReference type="PANTHER" id="PTHR28653:SF1">
    <property type="entry name" value="ATPASE SWSAP1"/>
    <property type="match status" value="1"/>
</dbReference>
<dbReference type="KEGG" id="ngr:NAEGRDRAFT_53544"/>
<evidence type="ECO:0000313" key="2">
    <source>
        <dbReference type="EMBL" id="EFC37692.1"/>
    </source>
</evidence>
<protein>
    <submittedName>
        <fullName evidence="2">Predicted protein</fullName>
    </submittedName>
</protein>
<dbReference type="EMBL" id="GG738915">
    <property type="protein sequence ID" value="EFC37692.1"/>
    <property type="molecule type" value="Genomic_DNA"/>
</dbReference>
<dbReference type="GO" id="GO:0003697">
    <property type="term" value="F:single-stranded DNA binding"/>
    <property type="evidence" value="ECO:0007669"/>
    <property type="project" value="TreeGrafter"/>
</dbReference>
<sequence>MCAFHIKNLFSYSTLDTDNNPILGKRLDESPIHYSHFVPEQQQFGISLLGVRGSGRTTLMFQYAMGVLKNDPDTSSTVMILLHRNSSPPLPIFDEEDPQVLNMLKRIEVKYIDTYNLLVAFLANIQLLDDISLPRYLFVDNLSAFFASHQKDNPHLSIINVLNDEEDGGEEFNFALLPENNQQQSTTNQLFGRQSTTTTAQSSNNNPGLEALHIRAFALLQNVCVFLSKKFPSCYPNFMVTDSDETFPFYSRWCPIVVTIDHYREENQQQPITNQQKNKSSSFIVKVSSINEVNDPYRMKAVFQLSDSECLLNKLDFALPAL</sequence>
<reference evidence="2 3" key="1">
    <citation type="journal article" date="2010" name="Cell">
        <title>The genome of Naegleria gruberi illuminates early eukaryotic versatility.</title>
        <authorList>
            <person name="Fritz-Laylin L.K."/>
            <person name="Prochnik S.E."/>
            <person name="Ginger M.L."/>
            <person name="Dacks J.B."/>
            <person name="Carpenter M.L."/>
            <person name="Field M.C."/>
            <person name="Kuo A."/>
            <person name="Paredez A."/>
            <person name="Chapman J."/>
            <person name="Pham J."/>
            <person name="Shu S."/>
            <person name="Neupane R."/>
            <person name="Cipriano M."/>
            <person name="Mancuso J."/>
            <person name="Tu H."/>
            <person name="Salamov A."/>
            <person name="Lindquist E."/>
            <person name="Shapiro H."/>
            <person name="Lucas S."/>
            <person name="Grigoriev I.V."/>
            <person name="Cande W.Z."/>
            <person name="Fulton C."/>
            <person name="Rokhsar D.S."/>
            <person name="Dawson S.C."/>
        </authorList>
    </citation>
    <scope>NUCLEOTIDE SEQUENCE [LARGE SCALE GENOMIC DNA]</scope>
    <source>
        <strain evidence="2 3">NEG-M</strain>
    </source>
</reference>
<dbReference type="VEuPathDB" id="AmoebaDB:NAEGRDRAFT_53544"/>
<dbReference type="PANTHER" id="PTHR28653">
    <property type="match status" value="1"/>
</dbReference>
<name>D2VZN5_NAEGR</name>
<feature type="compositionally biased region" description="Low complexity" evidence="1">
    <location>
        <begin position="194"/>
        <end position="205"/>
    </location>
</feature>
<dbReference type="InParanoid" id="D2VZN5"/>
<proteinExistence type="predicted"/>
<dbReference type="OMA" id="RTTLMFQ"/>
<feature type="region of interest" description="Disordered" evidence="1">
    <location>
        <begin position="185"/>
        <end position="205"/>
    </location>
</feature>
<dbReference type="Proteomes" id="UP000006671">
    <property type="component" value="Unassembled WGS sequence"/>
</dbReference>
<evidence type="ECO:0000313" key="3">
    <source>
        <dbReference type="Proteomes" id="UP000006671"/>
    </source>
</evidence>
<keyword evidence="3" id="KW-1185">Reference proteome</keyword>
<gene>
    <name evidence="2" type="ORF">NAEGRDRAFT_53544</name>
</gene>
<dbReference type="GO" id="GO:0000724">
    <property type="term" value="P:double-strand break repair via homologous recombination"/>
    <property type="evidence" value="ECO:0007669"/>
    <property type="project" value="TreeGrafter"/>
</dbReference>
<dbReference type="GO" id="GO:0097196">
    <property type="term" value="C:Shu complex"/>
    <property type="evidence" value="ECO:0007669"/>
    <property type="project" value="TreeGrafter"/>
</dbReference>
<organism evidence="3">
    <name type="scientific">Naegleria gruberi</name>
    <name type="common">Amoeba</name>
    <dbReference type="NCBI Taxonomy" id="5762"/>
    <lineage>
        <taxon>Eukaryota</taxon>
        <taxon>Discoba</taxon>
        <taxon>Heterolobosea</taxon>
        <taxon>Tetramitia</taxon>
        <taxon>Eutetramitia</taxon>
        <taxon>Vahlkampfiidae</taxon>
        <taxon>Naegleria</taxon>
    </lineage>
</organism>
<evidence type="ECO:0000256" key="1">
    <source>
        <dbReference type="SAM" id="MobiDB-lite"/>
    </source>
</evidence>